<name>A0A168L8Y2_9BACL</name>
<organism evidence="3 4">
    <name type="scientific">Paenibacillus antarcticus</name>
    <dbReference type="NCBI Taxonomy" id="253703"/>
    <lineage>
        <taxon>Bacteria</taxon>
        <taxon>Bacillati</taxon>
        <taxon>Bacillota</taxon>
        <taxon>Bacilli</taxon>
        <taxon>Bacillales</taxon>
        <taxon>Paenibacillaceae</taxon>
        <taxon>Paenibacillus</taxon>
    </lineage>
</organism>
<dbReference type="InterPro" id="IPR002104">
    <property type="entry name" value="Integrase_catalytic"/>
</dbReference>
<dbReference type="SUPFAM" id="SSF56349">
    <property type="entry name" value="DNA breaking-rejoining enzymes"/>
    <property type="match status" value="1"/>
</dbReference>
<evidence type="ECO:0000313" key="4">
    <source>
        <dbReference type="Proteomes" id="UP000077355"/>
    </source>
</evidence>
<dbReference type="AlphaFoldDB" id="A0A168L8Y2"/>
<protein>
    <recommendedName>
        <fullName evidence="2">Tyr recombinase domain-containing protein</fullName>
    </recommendedName>
</protein>
<dbReference type="Gene3D" id="1.10.443.10">
    <property type="entry name" value="Intergrase catalytic core"/>
    <property type="match status" value="1"/>
</dbReference>
<keyword evidence="1" id="KW-0233">DNA recombination</keyword>
<dbReference type="InterPro" id="IPR011010">
    <property type="entry name" value="DNA_brk_join_enz"/>
</dbReference>
<dbReference type="GO" id="GO:0003677">
    <property type="term" value="F:DNA binding"/>
    <property type="evidence" value="ECO:0007669"/>
    <property type="project" value="InterPro"/>
</dbReference>
<dbReference type="Pfam" id="PF00589">
    <property type="entry name" value="Phage_integrase"/>
    <property type="match status" value="1"/>
</dbReference>
<evidence type="ECO:0000256" key="1">
    <source>
        <dbReference type="ARBA" id="ARBA00023172"/>
    </source>
</evidence>
<dbReference type="InterPro" id="IPR013762">
    <property type="entry name" value="Integrase-like_cat_sf"/>
</dbReference>
<sequence length="133" mass="15814">MYPEVKIAILDFLARTGIYEWDVRNQDPFFTKRCYDTRQPISIRNVQYWMDKIYTTIGMKGDYTVHSMRHTFAVNCIKEGMPIEILQQVLGHKSIETTRIYVHMLPIDLKNEVTKKYPFPYEKLMNGHCSFVI</sequence>
<dbReference type="GO" id="GO:0015074">
    <property type="term" value="P:DNA integration"/>
    <property type="evidence" value="ECO:0007669"/>
    <property type="project" value="InterPro"/>
</dbReference>
<dbReference type="EMBL" id="LVJI01000030">
    <property type="protein sequence ID" value="OAB43041.1"/>
    <property type="molecule type" value="Genomic_DNA"/>
</dbReference>
<reference evidence="3 4" key="1">
    <citation type="submission" date="2016-03" db="EMBL/GenBank/DDBJ databases">
        <title>Draft genome sequence of Paenibacillus antarcticus CECT 5836.</title>
        <authorList>
            <person name="Shin S.-K."/>
            <person name="Yi H."/>
        </authorList>
    </citation>
    <scope>NUCLEOTIDE SEQUENCE [LARGE SCALE GENOMIC DNA]</scope>
    <source>
        <strain evidence="3 4">CECT 5836</strain>
    </source>
</reference>
<dbReference type="PROSITE" id="PS51898">
    <property type="entry name" value="TYR_RECOMBINASE"/>
    <property type="match status" value="1"/>
</dbReference>
<evidence type="ECO:0000313" key="3">
    <source>
        <dbReference type="EMBL" id="OAB43041.1"/>
    </source>
</evidence>
<dbReference type="GO" id="GO:0006310">
    <property type="term" value="P:DNA recombination"/>
    <property type="evidence" value="ECO:0007669"/>
    <property type="project" value="UniProtKB-KW"/>
</dbReference>
<feature type="domain" description="Tyr recombinase" evidence="2">
    <location>
        <begin position="1"/>
        <end position="114"/>
    </location>
</feature>
<dbReference type="Proteomes" id="UP000077355">
    <property type="component" value="Unassembled WGS sequence"/>
</dbReference>
<proteinExistence type="predicted"/>
<keyword evidence="4" id="KW-1185">Reference proteome</keyword>
<dbReference type="CDD" id="cd00397">
    <property type="entry name" value="DNA_BRE_C"/>
    <property type="match status" value="1"/>
</dbReference>
<evidence type="ECO:0000259" key="2">
    <source>
        <dbReference type="PROSITE" id="PS51898"/>
    </source>
</evidence>
<accession>A0A168L8Y2</accession>
<comment type="caution">
    <text evidence="3">The sequence shown here is derived from an EMBL/GenBank/DDBJ whole genome shotgun (WGS) entry which is preliminary data.</text>
</comment>
<gene>
    <name evidence="3" type="ORF">PBAT_18755</name>
</gene>